<evidence type="ECO:0000313" key="1">
    <source>
        <dbReference type="EMBL" id="KAA2234363.1"/>
    </source>
</evidence>
<reference evidence="1 2" key="1">
    <citation type="submission" date="2019-09" db="EMBL/GenBank/DDBJ databases">
        <title>Salinarimonas rosea gen. nov., sp. nov., a new member of the a-2 subgroup of the Proteobacteria.</title>
        <authorList>
            <person name="Liu J."/>
        </authorList>
    </citation>
    <scope>NUCLEOTIDE SEQUENCE [LARGE SCALE GENOMIC DNA]</scope>
    <source>
        <strain evidence="1 2">BN140002</strain>
    </source>
</reference>
<protein>
    <submittedName>
        <fullName evidence="1">Uncharacterized protein</fullName>
    </submittedName>
</protein>
<evidence type="ECO:0000313" key="2">
    <source>
        <dbReference type="Proteomes" id="UP000323142"/>
    </source>
</evidence>
<name>A0A5B2V4D1_9HYPH</name>
<accession>A0A5B2V4D1</accession>
<keyword evidence="2" id="KW-1185">Reference proteome</keyword>
<organism evidence="1 2">
    <name type="scientific">Salinarimonas soli</name>
    <dbReference type="NCBI Taxonomy" id="1638099"/>
    <lineage>
        <taxon>Bacteria</taxon>
        <taxon>Pseudomonadati</taxon>
        <taxon>Pseudomonadota</taxon>
        <taxon>Alphaproteobacteria</taxon>
        <taxon>Hyphomicrobiales</taxon>
        <taxon>Salinarimonadaceae</taxon>
        <taxon>Salinarimonas</taxon>
    </lineage>
</organism>
<reference evidence="1 2" key="2">
    <citation type="submission" date="2019-09" db="EMBL/GenBank/DDBJ databases">
        <authorList>
            <person name="Jin C."/>
        </authorList>
    </citation>
    <scope>NUCLEOTIDE SEQUENCE [LARGE SCALE GENOMIC DNA]</scope>
    <source>
        <strain evidence="1 2">BN140002</strain>
    </source>
</reference>
<comment type="caution">
    <text evidence="1">The sequence shown here is derived from an EMBL/GenBank/DDBJ whole genome shotgun (WGS) entry which is preliminary data.</text>
</comment>
<dbReference type="EMBL" id="VUOA01000048">
    <property type="protein sequence ID" value="KAA2234363.1"/>
    <property type="molecule type" value="Genomic_DNA"/>
</dbReference>
<dbReference type="Proteomes" id="UP000323142">
    <property type="component" value="Unassembled WGS sequence"/>
</dbReference>
<dbReference type="RefSeq" id="WP_149822132.1">
    <property type="nucleotide sequence ID" value="NZ_VUOA01000048.1"/>
</dbReference>
<proteinExistence type="predicted"/>
<dbReference type="AlphaFoldDB" id="A0A5B2V4D1"/>
<gene>
    <name evidence="1" type="ORF">F0L46_23920</name>
</gene>
<sequence length="67" mass="7405">METDDMARLKPTDPATVLLGEDRHHFASIEDALRFALGTAAHRAWVITDRGLLAPEDLPRLAQRLAA</sequence>